<dbReference type="Proteomes" id="UP000280834">
    <property type="component" value="Unassembled WGS sequence"/>
</dbReference>
<protein>
    <submittedName>
        <fullName evidence="4">KR domain-containing protein</fullName>
    </submittedName>
</protein>
<evidence type="ECO:0000256" key="1">
    <source>
        <dbReference type="SAM" id="MobiDB-lite"/>
    </source>
</evidence>
<feature type="region of interest" description="Disordered" evidence="1">
    <location>
        <begin position="133"/>
        <end position="152"/>
    </location>
</feature>
<organism evidence="4">
    <name type="scientific">Brugia timori</name>
    <dbReference type="NCBI Taxonomy" id="42155"/>
    <lineage>
        <taxon>Eukaryota</taxon>
        <taxon>Metazoa</taxon>
        <taxon>Ecdysozoa</taxon>
        <taxon>Nematoda</taxon>
        <taxon>Chromadorea</taxon>
        <taxon>Rhabditida</taxon>
        <taxon>Spirurina</taxon>
        <taxon>Spiruromorpha</taxon>
        <taxon>Filarioidea</taxon>
        <taxon>Onchocercidae</taxon>
        <taxon>Brugia</taxon>
    </lineage>
</organism>
<dbReference type="AlphaFoldDB" id="A0A0R3QCN9"/>
<dbReference type="WBParaSite" id="BTMF_0000411901-mRNA-1">
    <property type="protein sequence ID" value="BTMF_0000411901-mRNA-1"/>
    <property type="gene ID" value="BTMF_0000411901"/>
</dbReference>
<evidence type="ECO:0000313" key="3">
    <source>
        <dbReference type="Proteomes" id="UP000280834"/>
    </source>
</evidence>
<accession>A0A0R3QCN9</accession>
<gene>
    <name evidence="2" type="ORF">BTMF_LOCUS3422</name>
</gene>
<sequence>MAGSESITRAGGPFGSLTSALVGKVGEQAFNVAAHMVLEEPDPGQWETPAQFAATVAQAFEALLLQRVEREGHGFMAPGSGQWAEERLEAIPRGWRPSYEVGRVQRQHAKAVAARAPKAAIKAAVTSSWLFGGRSEAEGGGEAPLQSGARID</sequence>
<evidence type="ECO:0000313" key="2">
    <source>
        <dbReference type="EMBL" id="VDO14754.1"/>
    </source>
</evidence>
<proteinExistence type="predicted"/>
<reference evidence="4" key="1">
    <citation type="submission" date="2017-02" db="UniProtKB">
        <authorList>
            <consortium name="WormBaseParasite"/>
        </authorList>
    </citation>
    <scope>IDENTIFICATION</scope>
</reference>
<keyword evidence="3" id="KW-1185">Reference proteome</keyword>
<dbReference type="EMBL" id="UZAG01003081">
    <property type="protein sequence ID" value="VDO14754.1"/>
    <property type="molecule type" value="Genomic_DNA"/>
</dbReference>
<name>A0A0R3QCN9_9BILA</name>
<reference evidence="2 3" key="2">
    <citation type="submission" date="2018-11" db="EMBL/GenBank/DDBJ databases">
        <authorList>
            <consortium name="Pathogen Informatics"/>
        </authorList>
    </citation>
    <scope>NUCLEOTIDE SEQUENCE [LARGE SCALE GENOMIC DNA]</scope>
</reference>
<evidence type="ECO:0000313" key="4">
    <source>
        <dbReference type="WBParaSite" id="BTMF_0000411901-mRNA-1"/>
    </source>
</evidence>